<proteinExistence type="predicted"/>
<dbReference type="Proteomes" id="UP000007431">
    <property type="component" value="Unassembled WGS sequence"/>
</dbReference>
<dbReference type="VEuPathDB" id="FungiDB:SCHCODRAFT_02683550"/>
<dbReference type="RefSeq" id="XP_003035599.1">
    <property type="nucleotide sequence ID" value="XM_003035553.1"/>
</dbReference>
<dbReference type="KEGG" id="scm:SCHCO_02683550"/>
<dbReference type="eggNOG" id="ENOG502S4V9">
    <property type="taxonomic scope" value="Eukaryota"/>
</dbReference>
<name>D8PUC8_SCHCM</name>
<dbReference type="OrthoDB" id="4480078at2759"/>
<sequence>MSRAAFRLSRTTRTILYSTLVANAGVGVYAYKEVRRLERAYPEHSPPPSSPLRTPTASGPDWYAPNREIYSPDGEAVEFYARVPADLLPRDLKEASRAWADACLRSRLMRLEGDLISKSAGKENREPHWETGEEVVGGALTIVHPPDENGYALYKWRLPAEPVEFFEKIARWGYPWRLMEGGRHETVVKLSEDPETVLVGFSAGHDYHLFGGDGKVIPQWVERAHRAYGRLVLEEGVKELYRRAGKEPPK</sequence>
<keyword evidence="3" id="KW-1185">Reference proteome</keyword>
<dbReference type="GeneID" id="9595232"/>
<evidence type="ECO:0000256" key="1">
    <source>
        <dbReference type="SAM" id="MobiDB-lite"/>
    </source>
</evidence>
<gene>
    <name evidence="2" type="ORF">SCHCODRAFT_104883</name>
</gene>
<evidence type="ECO:0000313" key="3">
    <source>
        <dbReference type="Proteomes" id="UP000007431"/>
    </source>
</evidence>
<protein>
    <submittedName>
        <fullName evidence="2">Uncharacterized protein</fullName>
    </submittedName>
</protein>
<evidence type="ECO:0000313" key="2">
    <source>
        <dbReference type="EMBL" id="EFJ00697.1"/>
    </source>
</evidence>
<dbReference type="HOGENOM" id="CLU_078026_0_0_1"/>
<feature type="region of interest" description="Disordered" evidence="1">
    <location>
        <begin position="41"/>
        <end position="65"/>
    </location>
</feature>
<dbReference type="EMBL" id="GL377303">
    <property type="protein sequence ID" value="EFJ00697.1"/>
    <property type="molecule type" value="Genomic_DNA"/>
</dbReference>
<organism evidence="3">
    <name type="scientific">Schizophyllum commune (strain H4-8 / FGSC 9210)</name>
    <name type="common">Split gill fungus</name>
    <dbReference type="NCBI Taxonomy" id="578458"/>
    <lineage>
        <taxon>Eukaryota</taxon>
        <taxon>Fungi</taxon>
        <taxon>Dikarya</taxon>
        <taxon>Basidiomycota</taxon>
        <taxon>Agaricomycotina</taxon>
        <taxon>Agaricomycetes</taxon>
        <taxon>Agaricomycetidae</taxon>
        <taxon>Agaricales</taxon>
        <taxon>Schizophyllaceae</taxon>
        <taxon>Schizophyllum</taxon>
    </lineage>
</organism>
<dbReference type="InParanoid" id="D8PUC8"/>
<reference evidence="2 3" key="1">
    <citation type="journal article" date="2010" name="Nat. Biotechnol.">
        <title>Genome sequence of the model mushroom Schizophyllum commune.</title>
        <authorList>
            <person name="Ohm R.A."/>
            <person name="de Jong J.F."/>
            <person name="Lugones L.G."/>
            <person name="Aerts A."/>
            <person name="Kothe E."/>
            <person name="Stajich J.E."/>
            <person name="de Vries R.P."/>
            <person name="Record E."/>
            <person name="Levasseur A."/>
            <person name="Baker S.E."/>
            <person name="Bartholomew K.A."/>
            <person name="Coutinho P.M."/>
            <person name="Erdmann S."/>
            <person name="Fowler T.J."/>
            <person name="Gathman A.C."/>
            <person name="Lombard V."/>
            <person name="Henrissat B."/>
            <person name="Knabe N."/>
            <person name="Kuees U."/>
            <person name="Lilly W.W."/>
            <person name="Lindquist E."/>
            <person name="Lucas S."/>
            <person name="Magnuson J.K."/>
            <person name="Piumi F."/>
            <person name="Raudaskoski M."/>
            <person name="Salamov A."/>
            <person name="Schmutz J."/>
            <person name="Schwarze F.W.M.R."/>
            <person name="vanKuyk P.A."/>
            <person name="Horton J.S."/>
            <person name="Grigoriev I.V."/>
            <person name="Woesten H.A.B."/>
        </authorList>
    </citation>
    <scope>NUCLEOTIDE SEQUENCE [LARGE SCALE GENOMIC DNA]</scope>
    <source>
        <strain evidence="3">H4-8 / FGSC 9210</strain>
    </source>
</reference>
<feature type="non-terminal residue" evidence="2">
    <location>
        <position position="250"/>
    </location>
</feature>
<dbReference type="OMA" id="AYTDIYA"/>
<accession>D8PUC8</accession>
<dbReference type="AlphaFoldDB" id="D8PUC8"/>